<dbReference type="EMBL" id="AP021879">
    <property type="protein sequence ID" value="BBO89296.1"/>
    <property type="molecule type" value="Genomic_DNA"/>
</dbReference>
<proteinExistence type="predicted"/>
<gene>
    <name evidence="1" type="ORF">DSCOOX_24760</name>
</gene>
<accession>A0A5K8A9X5</accession>
<keyword evidence="2" id="KW-1185">Reference proteome</keyword>
<organism evidence="1 2">
    <name type="scientific">Desulfosarcina ovata subsp. ovata</name>
    <dbReference type="NCBI Taxonomy" id="2752305"/>
    <lineage>
        <taxon>Bacteria</taxon>
        <taxon>Pseudomonadati</taxon>
        <taxon>Thermodesulfobacteriota</taxon>
        <taxon>Desulfobacteria</taxon>
        <taxon>Desulfobacterales</taxon>
        <taxon>Desulfosarcinaceae</taxon>
        <taxon>Desulfosarcina</taxon>
    </lineage>
</organism>
<reference evidence="1 2" key="1">
    <citation type="submission" date="2019-11" db="EMBL/GenBank/DDBJ databases">
        <title>Comparative genomics of hydrocarbon-degrading Desulfosarcina strains.</title>
        <authorList>
            <person name="Watanabe M."/>
            <person name="Kojima H."/>
            <person name="Fukui M."/>
        </authorList>
    </citation>
    <scope>NUCLEOTIDE SEQUENCE [LARGE SCALE GENOMIC DNA]</scope>
    <source>
        <strain evidence="2">oXyS1</strain>
    </source>
</reference>
<sequence>MVRPKVPVNGHKTIDSALSEAGFKTVFKSISNSSLIHYEGLIDGVDVEIEYNTPQKLDSCLRSENLISYKSIYE</sequence>
<protein>
    <submittedName>
        <fullName evidence="1">Uncharacterized protein</fullName>
    </submittedName>
</protein>
<evidence type="ECO:0000313" key="2">
    <source>
        <dbReference type="Proteomes" id="UP000422108"/>
    </source>
</evidence>
<dbReference type="Proteomes" id="UP000422108">
    <property type="component" value="Chromosome"/>
</dbReference>
<dbReference type="AlphaFoldDB" id="A0A5K8A9X5"/>
<evidence type="ECO:0000313" key="1">
    <source>
        <dbReference type="EMBL" id="BBO89296.1"/>
    </source>
</evidence>
<name>A0A5K8A9X5_9BACT</name>